<dbReference type="Proteomes" id="UP000276232">
    <property type="component" value="Unassembled WGS sequence"/>
</dbReference>
<dbReference type="AlphaFoldDB" id="A0A3N1HK07"/>
<dbReference type="InterPro" id="IPR023485">
    <property type="entry name" value="Ptyr_pPase"/>
</dbReference>
<reference evidence="3 4" key="1">
    <citation type="journal article" date="2015" name="Stand. Genomic Sci.">
        <title>Genomic Encyclopedia of Bacterial and Archaeal Type Strains, Phase III: the genomes of soil and plant-associated and newly described type strains.</title>
        <authorList>
            <person name="Whitman W.B."/>
            <person name="Woyke T."/>
            <person name="Klenk H.P."/>
            <person name="Zhou Y."/>
            <person name="Lilburn T.G."/>
            <person name="Beck B.J."/>
            <person name="De Vos P."/>
            <person name="Vandamme P."/>
            <person name="Eisen J.A."/>
            <person name="Garrity G."/>
            <person name="Hugenholtz P."/>
            <person name="Kyrpides N.C."/>
        </authorList>
    </citation>
    <scope>NUCLEOTIDE SEQUENCE [LARGE SCALE GENOMIC DNA]</scope>
    <source>
        <strain evidence="3 4">CECT 7306</strain>
    </source>
</reference>
<dbReference type="SMART" id="SM00226">
    <property type="entry name" value="LMWPc"/>
    <property type="match status" value="1"/>
</dbReference>
<comment type="caution">
    <text evidence="3">The sequence shown here is derived from an EMBL/GenBank/DDBJ whole genome shotgun (WGS) entry which is preliminary data.</text>
</comment>
<dbReference type="SUPFAM" id="SSF52788">
    <property type="entry name" value="Phosphotyrosine protein phosphatases I"/>
    <property type="match status" value="1"/>
</dbReference>
<dbReference type="InterPro" id="IPR036196">
    <property type="entry name" value="Ptyr_pPase_sf"/>
</dbReference>
<proteinExistence type="predicted"/>
<gene>
    <name evidence="3" type="ORF">EDC03_2123</name>
</gene>
<sequence length="191" mass="18919">MSPTLVGPARLVVVCGEGTCRSPMAVGLLAPGLGDGVDVGAAGLRAVRGTAVVDGARGPVLEHGGSLDALETARPADPGLLAGADLVLAVTRGHAAAVARAAPRAARWTFTLRELARLLEGRRVPGADPAARVRAAARVAAPLRTSAPPPRRPEDDDVPDPMSGPAGGFADSGAVVAAACAALVRALGPTT</sequence>
<dbReference type="RefSeq" id="WP_123380219.1">
    <property type="nucleotide sequence ID" value="NZ_RJKN01000005.1"/>
</dbReference>
<dbReference type="Gene3D" id="3.40.50.2300">
    <property type="match status" value="1"/>
</dbReference>
<feature type="domain" description="Phosphotyrosine protein phosphatase I" evidence="2">
    <location>
        <begin position="9"/>
        <end position="186"/>
    </location>
</feature>
<dbReference type="Pfam" id="PF01451">
    <property type="entry name" value="LMWPc"/>
    <property type="match status" value="1"/>
</dbReference>
<accession>A0A3N1HK07</accession>
<dbReference type="EMBL" id="RJKN01000005">
    <property type="protein sequence ID" value="ROP42836.1"/>
    <property type="molecule type" value="Genomic_DNA"/>
</dbReference>
<evidence type="ECO:0000313" key="4">
    <source>
        <dbReference type="Proteomes" id="UP000276232"/>
    </source>
</evidence>
<organism evidence="3 4">
    <name type="scientific">Pseudokineococcus lusitanus</name>
    <dbReference type="NCBI Taxonomy" id="763993"/>
    <lineage>
        <taxon>Bacteria</taxon>
        <taxon>Bacillati</taxon>
        <taxon>Actinomycetota</taxon>
        <taxon>Actinomycetes</taxon>
        <taxon>Kineosporiales</taxon>
        <taxon>Kineosporiaceae</taxon>
        <taxon>Pseudokineococcus</taxon>
    </lineage>
</organism>
<dbReference type="FunCoup" id="A0A3N1HK07">
    <property type="interactions" value="298"/>
</dbReference>
<evidence type="ECO:0000256" key="1">
    <source>
        <dbReference type="SAM" id="MobiDB-lite"/>
    </source>
</evidence>
<name>A0A3N1HK07_9ACTN</name>
<feature type="region of interest" description="Disordered" evidence="1">
    <location>
        <begin position="138"/>
        <end position="169"/>
    </location>
</feature>
<keyword evidence="4" id="KW-1185">Reference proteome</keyword>
<dbReference type="InParanoid" id="A0A3N1HK07"/>
<protein>
    <submittedName>
        <fullName evidence="3">Protein-tyrosine phosphatase</fullName>
    </submittedName>
</protein>
<evidence type="ECO:0000313" key="3">
    <source>
        <dbReference type="EMBL" id="ROP42836.1"/>
    </source>
</evidence>
<evidence type="ECO:0000259" key="2">
    <source>
        <dbReference type="SMART" id="SM00226"/>
    </source>
</evidence>